<name>A0ABT4RSR2_9ACTN</name>
<accession>A0ABT4RSR2</accession>
<dbReference type="Proteomes" id="UP001147700">
    <property type="component" value="Unassembled WGS sequence"/>
</dbReference>
<evidence type="ECO:0000313" key="1">
    <source>
        <dbReference type="EMBL" id="MDA0141633.1"/>
    </source>
</evidence>
<protein>
    <submittedName>
        <fullName evidence="1">Uncharacterized protein</fullName>
    </submittedName>
</protein>
<dbReference type="EMBL" id="JAPCID010000061">
    <property type="protein sequence ID" value="MDA0141633.1"/>
    <property type="molecule type" value="Genomic_DNA"/>
</dbReference>
<comment type="caution">
    <text evidence="1">The sequence shown here is derived from an EMBL/GenBank/DDBJ whole genome shotgun (WGS) entry which is preliminary data.</text>
</comment>
<keyword evidence="2" id="KW-1185">Reference proteome</keyword>
<proteinExistence type="predicted"/>
<organism evidence="1 2">
    <name type="scientific">Solirubrobacter deserti</name>
    <dbReference type="NCBI Taxonomy" id="2282478"/>
    <lineage>
        <taxon>Bacteria</taxon>
        <taxon>Bacillati</taxon>
        <taxon>Actinomycetota</taxon>
        <taxon>Thermoleophilia</taxon>
        <taxon>Solirubrobacterales</taxon>
        <taxon>Solirubrobacteraceae</taxon>
        <taxon>Solirubrobacter</taxon>
    </lineage>
</organism>
<reference evidence="1" key="1">
    <citation type="submission" date="2022-10" db="EMBL/GenBank/DDBJ databases">
        <title>The WGS of Solirubrobacter sp. CPCC 204708.</title>
        <authorList>
            <person name="Jiang Z."/>
        </authorList>
    </citation>
    <scope>NUCLEOTIDE SEQUENCE</scope>
    <source>
        <strain evidence="1">CPCC 204708</strain>
    </source>
</reference>
<gene>
    <name evidence="1" type="ORF">OJ962_29340</name>
</gene>
<evidence type="ECO:0000313" key="2">
    <source>
        <dbReference type="Proteomes" id="UP001147700"/>
    </source>
</evidence>
<dbReference type="RefSeq" id="WP_202954040.1">
    <property type="nucleotide sequence ID" value="NZ_JAPCID010000061.1"/>
</dbReference>
<sequence>MKVVAAAIASLVFLAVVGYLVLRGDEQTHVQVRSGDAIADDPNREDDYGAETIRAYLTAALRCDDAALARFGSPIEELAGLCEADGVEAEVARDQLDPRGRALWKLSDPPDLYLWVAQEGGQGWRVTAVSGPPRG</sequence>